<reference evidence="2 3" key="1">
    <citation type="submission" date="2017-04" db="EMBL/GenBank/DDBJ databases">
        <authorList>
            <person name="Afonso C.L."/>
            <person name="Miller P.J."/>
            <person name="Scott M.A."/>
            <person name="Spackman E."/>
            <person name="Goraichik I."/>
            <person name="Dimitrov K.M."/>
            <person name="Suarez D.L."/>
            <person name="Swayne D.E."/>
        </authorList>
    </citation>
    <scope>NUCLEOTIDE SEQUENCE [LARGE SCALE GENOMIC DNA]</scope>
    <source>
        <strain evidence="2 3">DSM 26133</strain>
    </source>
</reference>
<feature type="chain" id="PRO_5010733592" description="Copper chaperone CopZ" evidence="1">
    <location>
        <begin position="21"/>
        <end position="119"/>
    </location>
</feature>
<evidence type="ECO:0000313" key="3">
    <source>
        <dbReference type="Proteomes" id="UP000192472"/>
    </source>
</evidence>
<keyword evidence="3" id="KW-1185">Reference proteome</keyword>
<dbReference type="RefSeq" id="WP_084373239.1">
    <property type="nucleotide sequence ID" value="NZ_FWYF01000003.1"/>
</dbReference>
<dbReference type="EMBL" id="FWYF01000003">
    <property type="protein sequence ID" value="SMD35826.1"/>
    <property type="molecule type" value="Genomic_DNA"/>
</dbReference>
<sequence>MKTYKNILYTMLLIALPVLANAQKQDKSIVTCEFTVQGVCEMCEERIEEAALIKGVKMVEWDNATGVLKAVYRQDKISEKEIHEAIAAAGHTTDQVQASEESYSKLPKCCAYNDGVHKH</sequence>
<organism evidence="2 3">
    <name type="scientific">Reichenbachiella faecimaris</name>
    <dbReference type="NCBI Taxonomy" id="692418"/>
    <lineage>
        <taxon>Bacteria</taxon>
        <taxon>Pseudomonadati</taxon>
        <taxon>Bacteroidota</taxon>
        <taxon>Cytophagia</taxon>
        <taxon>Cytophagales</taxon>
        <taxon>Reichenbachiellaceae</taxon>
        <taxon>Reichenbachiella</taxon>
    </lineage>
</organism>
<accession>A0A1W2GHS4</accession>
<proteinExistence type="predicted"/>
<dbReference type="AlphaFoldDB" id="A0A1W2GHS4"/>
<dbReference type="InterPro" id="IPR036163">
    <property type="entry name" value="HMA_dom_sf"/>
</dbReference>
<dbReference type="Proteomes" id="UP000192472">
    <property type="component" value="Unassembled WGS sequence"/>
</dbReference>
<dbReference type="OrthoDB" id="5513217at2"/>
<dbReference type="STRING" id="692418.SAMN04488029_2559"/>
<dbReference type="SUPFAM" id="SSF55008">
    <property type="entry name" value="HMA, heavy metal-associated domain"/>
    <property type="match status" value="1"/>
</dbReference>
<evidence type="ECO:0000313" key="2">
    <source>
        <dbReference type="EMBL" id="SMD35826.1"/>
    </source>
</evidence>
<dbReference type="GO" id="GO:0046872">
    <property type="term" value="F:metal ion binding"/>
    <property type="evidence" value="ECO:0007669"/>
    <property type="project" value="InterPro"/>
</dbReference>
<evidence type="ECO:0008006" key="4">
    <source>
        <dbReference type="Google" id="ProtNLM"/>
    </source>
</evidence>
<dbReference type="Gene3D" id="3.30.70.100">
    <property type="match status" value="1"/>
</dbReference>
<keyword evidence="1" id="KW-0732">Signal</keyword>
<protein>
    <recommendedName>
        <fullName evidence="4">Copper chaperone CopZ</fullName>
    </recommendedName>
</protein>
<evidence type="ECO:0000256" key="1">
    <source>
        <dbReference type="SAM" id="SignalP"/>
    </source>
</evidence>
<name>A0A1W2GHS4_REIFA</name>
<feature type="signal peptide" evidence="1">
    <location>
        <begin position="1"/>
        <end position="20"/>
    </location>
</feature>
<gene>
    <name evidence="2" type="ORF">SAMN04488029_2559</name>
</gene>